<dbReference type="EMBL" id="OOFM01000005">
    <property type="protein sequence ID" value="SPL64628.1"/>
    <property type="molecule type" value="Genomic_DNA"/>
</dbReference>
<feature type="chain" id="PRO_5015110879" evidence="1">
    <location>
        <begin position="24"/>
        <end position="140"/>
    </location>
</feature>
<dbReference type="RefSeq" id="WP_109368437.1">
    <property type="nucleotide sequence ID" value="NZ_OOFM01000005.1"/>
</dbReference>
<dbReference type="AlphaFoldDB" id="A0A2P9HKL7"/>
<evidence type="ECO:0000256" key="1">
    <source>
        <dbReference type="SAM" id="SignalP"/>
    </source>
</evidence>
<accession>A0A2P9HKL7</accession>
<feature type="signal peptide" evidence="1">
    <location>
        <begin position="1"/>
        <end position="23"/>
    </location>
</feature>
<proteinExistence type="predicted"/>
<keyword evidence="1" id="KW-0732">Signal</keyword>
<name>A0A2P9HKL7_9HYPH</name>
<protein>
    <submittedName>
        <fullName evidence="2">Uncharacterized protein</fullName>
    </submittedName>
</protein>
<dbReference type="Proteomes" id="UP000246073">
    <property type="component" value="Unassembled WGS sequence"/>
</dbReference>
<gene>
    <name evidence="2" type="ORF">OHAE_495</name>
</gene>
<evidence type="ECO:0000313" key="3">
    <source>
        <dbReference type="Proteomes" id="UP000246073"/>
    </source>
</evidence>
<reference evidence="3" key="1">
    <citation type="submission" date="2017-12" db="EMBL/GenBank/DDBJ databases">
        <authorList>
            <person name="Diaz M."/>
        </authorList>
    </citation>
    <scope>NUCLEOTIDE SEQUENCE [LARGE SCALE GENOMIC DNA]</scope>
    <source>
        <strain evidence="3">FI11154</strain>
    </source>
</reference>
<organism evidence="2 3">
    <name type="scientific">Ochrobactrum soli</name>
    <dbReference type="NCBI Taxonomy" id="2448455"/>
    <lineage>
        <taxon>Bacteria</taxon>
        <taxon>Pseudomonadati</taxon>
        <taxon>Pseudomonadota</taxon>
        <taxon>Alphaproteobacteria</taxon>
        <taxon>Hyphomicrobiales</taxon>
        <taxon>Brucellaceae</taxon>
        <taxon>Brucella/Ochrobactrum group</taxon>
        <taxon>Ochrobactrum</taxon>
    </lineage>
</organism>
<sequence length="140" mass="15050">MLSRFIAISLTVAGLPAVPSAHGAELARTTYAVGSIDYIGYDRMGANGLPVCGACSQRQEAEAEALKEIEARRKRARAYMARMQGKPLPEDVQEQPAIIPTEQKMPDFDPAKPVRVVGDPWAGASGEVDLSSLTLRPSLQ</sequence>
<evidence type="ECO:0000313" key="2">
    <source>
        <dbReference type="EMBL" id="SPL64628.1"/>
    </source>
</evidence>